<dbReference type="RefSeq" id="WP_188559750.1">
    <property type="nucleotide sequence ID" value="NZ_BMGS01000016.1"/>
</dbReference>
<gene>
    <name evidence="2" type="ORF">GCM10011378_41190</name>
</gene>
<proteinExistence type="predicted"/>
<comment type="caution">
    <text evidence="2">The sequence shown here is derived from an EMBL/GenBank/DDBJ whole genome shotgun (WGS) entry which is preliminary data.</text>
</comment>
<dbReference type="Proteomes" id="UP000601361">
    <property type="component" value="Unassembled WGS sequence"/>
</dbReference>
<protein>
    <submittedName>
        <fullName evidence="2">Uncharacterized protein</fullName>
    </submittedName>
</protein>
<evidence type="ECO:0000313" key="3">
    <source>
        <dbReference type="Proteomes" id="UP000601361"/>
    </source>
</evidence>
<evidence type="ECO:0000313" key="2">
    <source>
        <dbReference type="EMBL" id="GGG60949.1"/>
    </source>
</evidence>
<sequence length="189" mass="21955">MAYRTPANQEDQVEKNKLRAITEKDVTDQEQWLIDRRFVLECQRLEREGRVENRVTLEEHLGMFKGALAAIRRGVLGTRPFHISRLKQRYNGDVNYILFALRQEEISAPIRYMAGVGKVDLRKFEPFTHEYSQTAKWKAGPLAEEDAGHFPDDPQNLKHPHLIGKHKRDEKGSEESEDDDTPVYKLQVA</sequence>
<accession>A0ABQ1X5H2</accession>
<keyword evidence="3" id="KW-1185">Reference proteome</keyword>
<feature type="region of interest" description="Disordered" evidence="1">
    <location>
        <begin position="142"/>
        <end position="189"/>
    </location>
</feature>
<evidence type="ECO:0000256" key="1">
    <source>
        <dbReference type="SAM" id="MobiDB-lite"/>
    </source>
</evidence>
<organism evidence="2 3">
    <name type="scientific">Hymenobacter glacieicola</name>
    <dbReference type="NCBI Taxonomy" id="1562124"/>
    <lineage>
        <taxon>Bacteria</taxon>
        <taxon>Pseudomonadati</taxon>
        <taxon>Bacteroidota</taxon>
        <taxon>Cytophagia</taxon>
        <taxon>Cytophagales</taxon>
        <taxon>Hymenobacteraceae</taxon>
        <taxon>Hymenobacter</taxon>
    </lineage>
</organism>
<reference evidence="3" key="1">
    <citation type="journal article" date="2019" name="Int. J. Syst. Evol. Microbiol.">
        <title>The Global Catalogue of Microorganisms (GCM) 10K type strain sequencing project: providing services to taxonomists for standard genome sequencing and annotation.</title>
        <authorList>
            <consortium name="The Broad Institute Genomics Platform"/>
            <consortium name="The Broad Institute Genome Sequencing Center for Infectious Disease"/>
            <person name="Wu L."/>
            <person name="Ma J."/>
        </authorList>
    </citation>
    <scope>NUCLEOTIDE SEQUENCE [LARGE SCALE GENOMIC DNA]</scope>
    <source>
        <strain evidence="3">CGMCC 1.12990</strain>
    </source>
</reference>
<feature type="compositionally biased region" description="Basic and acidic residues" evidence="1">
    <location>
        <begin position="146"/>
        <end position="156"/>
    </location>
</feature>
<dbReference type="EMBL" id="BMGS01000016">
    <property type="protein sequence ID" value="GGG60949.1"/>
    <property type="molecule type" value="Genomic_DNA"/>
</dbReference>
<name>A0ABQ1X5H2_9BACT</name>